<evidence type="ECO:0000259" key="7">
    <source>
        <dbReference type="PROSITE" id="PS50923"/>
    </source>
</evidence>
<feature type="compositionally biased region" description="Polar residues" evidence="6">
    <location>
        <begin position="1"/>
        <end position="17"/>
    </location>
</feature>
<feature type="domain" description="Sushi" evidence="7">
    <location>
        <begin position="666"/>
        <end position="719"/>
    </location>
</feature>
<feature type="region of interest" description="Disordered" evidence="6">
    <location>
        <begin position="218"/>
        <end position="281"/>
    </location>
</feature>
<feature type="domain" description="Sushi" evidence="7">
    <location>
        <begin position="570"/>
        <end position="632"/>
    </location>
</feature>
<feature type="domain" description="Sushi" evidence="7">
    <location>
        <begin position="159"/>
        <end position="221"/>
    </location>
</feature>
<gene>
    <name evidence="8" type="ORF">FSCOSCO3_A013150</name>
</gene>
<accession>A0AAV1MZJ3</accession>
<dbReference type="CDD" id="cd00033">
    <property type="entry name" value="CCP"/>
    <property type="match status" value="7"/>
</dbReference>
<feature type="domain" description="Sushi" evidence="7">
    <location>
        <begin position="98"/>
        <end position="156"/>
    </location>
</feature>
<feature type="region of interest" description="Disordered" evidence="6">
    <location>
        <begin position="629"/>
        <end position="669"/>
    </location>
</feature>
<evidence type="ECO:0000256" key="1">
    <source>
        <dbReference type="ARBA" id="ARBA00004328"/>
    </source>
</evidence>
<feature type="disulfide bond" evidence="5">
    <location>
        <begin position="510"/>
        <end position="553"/>
    </location>
</feature>
<feature type="domain" description="Sushi" evidence="7">
    <location>
        <begin position="447"/>
        <end position="506"/>
    </location>
</feature>
<keyword evidence="9" id="KW-1185">Reference proteome</keyword>
<protein>
    <submittedName>
        <fullName evidence="8">Complement factor H-like</fullName>
    </submittedName>
</protein>
<dbReference type="AlphaFoldDB" id="A0AAV1MZJ3"/>
<name>A0AAV1MZJ3_SCOSC</name>
<dbReference type="PROSITE" id="PS50923">
    <property type="entry name" value="SUSHI"/>
    <property type="match status" value="8"/>
</dbReference>
<dbReference type="Proteomes" id="UP001314229">
    <property type="component" value="Unassembled WGS sequence"/>
</dbReference>
<dbReference type="SMART" id="SM00032">
    <property type="entry name" value="CCP"/>
    <property type="match status" value="8"/>
</dbReference>
<sequence length="786" mass="86758">MTPFVCSSSGQHSTTIEDTLDMGTDEGNKEDTQSAKESCHAPQLDNGYFETEQESYRDEESLNYACDEGHKPVVEGWWATSICKNGTWSHEPQCIDEKACSPPNIPHAEYNQEQEHWHEDGFKLRVSCQNGYEHKDRIATTVCSNEAWSPQLVCERKFSACDMPPKIPHAVIIHQEYQDVFSQDSVLQYECEEGFTVEGVNTNKTIICIAGIWTSGPQCSEATRPSAGRDESTVGGGGGGHTSSAGSTGSGSTVGVTNGGHTTSTQPTGRGSSTTSGLNDRNSGASIVSIKNCGTQPVIQNSVVVQKQDKYLKYKCVAYHTLVGLDTVVCYSDGSWSQTPVCKESFCLINPDQFAGTNIKVSGSNIYMEEGERKYYYCTQDNHFSLFECTNQQLSVTDCCLLYYHDHTLSSTLLLDDFTPVKMCIRYLGFLLLICLPGILHALSGQQRCRAPKLDHGYFVPDEKSYTHETSLTYACDKGHKPVVEGWWARSTCQDGQWSHEPQCIDENACIPPTILNAKYTENLNGWYDNGHKIKIKCDIGYEHKNWSALAECTNGTWSSLPPVCEKKLQACDEPPKIPHAVIIYGGYQDVFDAKSVLQYECEEGFTVNGVNTNKTIVCTNGNWTSGPQCDSRPDTGRDGSAAGGGGSSSSSGGNDREGGHHTTISNCGRIPRVSNGDVVETGPLFLKYQCISFYKRVGPQTVVCYSDGTWSQVPTCKAAFCEVDTADYSQLKNVGVKFIRDGEEVGLECEKLKWYWFNDHYSAVQCTDGRITLGRCKYHFKLLTF</sequence>
<feature type="region of interest" description="Disordered" evidence="6">
    <location>
        <begin position="1"/>
        <end position="44"/>
    </location>
</feature>
<feature type="compositionally biased region" description="Polar residues" evidence="6">
    <location>
        <begin position="266"/>
        <end position="281"/>
    </location>
</feature>
<dbReference type="Pfam" id="PF00084">
    <property type="entry name" value="Sushi"/>
    <property type="match status" value="8"/>
</dbReference>
<evidence type="ECO:0000256" key="6">
    <source>
        <dbReference type="SAM" id="MobiDB-lite"/>
    </source>
</evidence>
<feature type="disulfide bond" evidence="5">
    <location>
        <begin position="538"/>
        <end position="565"/>
    </location>
</feature>
<dbReference type="InterPro" id="IPR000436">
    <property type="entry name" value="Sushi_SCR_CCP_dom"/>
</dbReference>
<dbReference type="PANTHER" id="PTHR45785">
    <property type="entry name" value="COMPLEMENT FACTOR H-RELATED"/>
    <property type="match status" value="1"/>
</dbReference>
<dbReference type="InterPro" id="IPR035976">
    <property type="entry name" value="Sushi/SCR/CCP_sf"/>
</dbReference>
<dbReference type="InterPro" id="IPR051503">
    <property type="entry name" value="ComplSys_Reg/VirEntry_Med"/>
</dbReference>
<keyword evidence="2 5" id="KW-0768">Sushi</keyword>
<evidence type="ECO:0000256" key="2">
    <source>
        <dbReference type="ARBA" id="ARBA00022659"/>
    </source>
</evidence>
<evidence type="ECO:0000256" key="4">
    <source>
        <dbReference type="ARBA" id="ARBA00023157"/>
    </source>
</evidence>
<keyword evidence="3" id="KW-0732">Signal</keyword>
<feature type="disulfide bond" evidence="5">
    <location>
        <begin position="100"/>
        <end position="143"/>
    </location>
</feature>
<comment type="caution">
    <text evidence="5">Lacks conserved residue(s) required for the propagation of feature annotation.</text>
</comment>
<evidence type="ECO:0000256" key="3">
    <source>
        <dbReference type="ARBA" id="ARBA00022729"/>
    </source>
</evidence>
<dbReference type="Gene3D" id="2.10.70.10">
    <property type="entry name" value="Complement Module, domain 1"/>
    <property type="match status" value="8"/>
</dbReference>
<dbReference type="PANTHER" id="PTHR45785:SF2">
    <property type="entry name" value="COMPLEMENT FACTOR H-RELATED"/>
    <property type="match status" value="1"/>
</dbReference>
<feature type="domain" description="Sushi" evidence="7">
    <location>
        <begin position="508"/>
        <end position="567"/>
    </location>
</feature>
<organism evidence="8 9">
    <name type="scientific">Scomber scombrus</name>
    <name type="common">Atlantic mackerel</name>
    <name type="synonym">Scomber vernalis</name>
    <dbReference type="NCBI Taxonomy" id="13677"/>
    <lineage>
        <taxon>Eukaryota</taxon>
        <taxon>Metazoa</taxon>
        <taxon>Chordata</taxon>
        <taxon>Craniata</taxon>
        <taxon>Vertebrata</taxon>
        <taxon>Euteleostomi</taxon>
        <taxon>Actinopterygii</taxon>
        <taxon>Neopterygii</taxon>
        <taxon>Teleostei</taxon>
        <taxon>Neoteleostei</taxon>
        <taxon>Acanthomorphata</taxon>
        <taxon>Pelagiaria</taxon>
        <taxon>Scombriformes</taxon>
        <taxon>Scombridae</taxon>
        <taxon>Scomber</taxon>
    </lineage>
</organism>
<dbReference type="SUPFAM" id="SSF57535">
    <property type="entry name" value="Complement control module/SCR domain"/>
    <property type="match status" value="8"/>
</dbReference>
<dbReference type="EMBL" id="CAWUFR010000009">
    <property type="protein sequence ID" value="CAK6952213.1"/>
    <property type="molecule type" value="Genomic_DNA"/>
</dbReference>
<comment type="subcellular location">
    <subcellularLocation>
        <location evidence="1">Virion</location>
    </subcellularLocation>
</comment>
<evidence type="ECO:0000313" key="8">
    <source>
        <dbReference type="EMBL" id="CAK6952213.1"/>
    </source>
</evidence>
<feature type="domain" description="Sushi" evidence="7">
    <location>
        <begin position="37"/>
        <end position="96"/>
    </location>
</feature>
<feature type="compositionally biased region" description="Low complexity" evidence="6">
    <location>
        <begin position="242"/>
        <end position="265"/>
    </location>
</feature>
<feature type="domain" description="Sushi" evidence="7">
    <location>
        <begin position="291"/>
        <end position="344"/>
    </location>
</feature>
<evidence type="ECO:0000256" key="5">
    <source>
        <dbReference type="PROSITE-ProRule" id="PRU00302"/>
    </source>
</evidence>
<keyword evidence="4 5" id="KW-1015">Disulfide bond</keyword>
<feature type="compositionally biased region" description="Basic and acidic residues" evidence="6">
    <location>
        <begin position="26"/>
        <end position="39"/>
    </location>
</feature>
<evidence type="ECO:0000313" key="9">
    <source>
        <dbReference type="Proteomes" id="UP001314229"/>
    </source>
</evidence>
<reference evidence="8 9" key="1">
    <citation type="submission" date="2024-01" db="EMBL/GenBank/DDBJ databases">
        <authorList>
            <person name="Alioto T."/>
            <person name="Alioto T."/>
            <person name="Gomez Garrido J."/>
        </authorList>
    </citation>
    <scope>NUCLEOTIDE SEQUENCE [LARGE SCALE GENOMIC DNA]</scope>
</reference>
<proteinExistence type="predicted"/>
<comment type="caution">
    <text evidence="8">The sequence shown here is derived from an EMBL/GenBank/DDBJ whole genome shotgun (WGS) entry which is preliminary data.</text>
</comment>